<evidence type="ECO:0000313" key="2">
    <source>
        <dbReference type="Proteomes" id="UP001302257"/>
    </source>
</evidence>
<gene>
    <name evidence="1" type="ORF">RAN89_05970</name>
</gene>
<keyword evidence="2" id="KW-1185">Reference proteome</keyword>
<dbReference type="RefSeq" id="WP_313868694.1">
    <property type="nucleotide sequence ID" value="NZ_CP132507.1"/>
</dbReference>
<accession>A0ABZ0B522</accession>
<protein>
    <submittedName>
        <fullName evidence="1">Uncharacterized protein</fullName>
    </submittedName>
</protein>
<reference evidence="1 2" key="1">
    <citation type="submission" date="2023-08" db="EMBL/GenBank/DDBJ databases">
        <title>Rhodoferax potami sp. nov. and Rhodoferax mekongensis sp. nov., isolated from the Mekong River in Thailand.</title>
        <authorList>
            <person name="Kitikhun S."/>
            <person name="Charoenyingcharoen P."/>
            <person name="Siriarchawattana P."/>
            <person name="Likhitrattanapisal S."/>
            <person name="Nilsakha T."/>
            <person name="Chanpet A."/>
            <person name="Rattanawaree P."/>
            <person name="Ingsriswang S."/>
        </authorList>
    </citation>
    <scope>NUCLEOTIDE SEQUENCE [LARGE SCALE GENOMIC DNA]</scope>
    <source>
        <strain evidence="1 2">TBRC 17307</strain>
    </source>
</reference>
<proteinExistence type="predicted"/>
<organism evidence="1 2">
    <name type="scientific">Rhodoferax mekongensis</name>
    <dbReference type="NCBI Taxonomy" id="3068341"/>
    <lineage>
        <taxon>Bacteria</taxon>
        <taxon>Pseudomonadati</taxon>
        <taxon>Pseudomonadota</taxon>
        <taxon>Betaproteobacteria</taxon>
        <taxon>Burkholderiales</taxon>
        <taxon>Comamonadaceae</taxon>
        <taxon>Rhodoferax</taxon>
    </lineage>
</organism>
<dbReference type="EMBL" id="CP132507">
    <property type="protein sequence ID" value="WNO05972.1"/>
    <property type="molecule type" value="Genomic_DNA"/>
</dbReference>
<evidence type="ECO:0000313" key="1">
    <source>
        <dbReference type="EMBL" id="WNO05972.1"/>
    </source>
</evidence>
<sequence>MNEQKTVEVTEQSLSVGRLFITENNKNWPAETKAKHDEQERGRIYANLREDDAGASAILVGVIANPELAERVVVCLQACEGIDNEKLAYAPVATIVGVGVAQREIAVKALESLRDEYGQNMSGRQLAFIEDAILRARGLKAKEVSDVQ</sequence>
<name>A0ABZ0B522_9BURK</name>
<dbReference type="Proteomes" id="UP001302257">
    <property type="component" value="Chromosome"/>
</dbReference>